<proteinExistence type="predicted"/>
<sequence length="223" mass="25692">MSITTSKKRRGETQIINDDEVDQTHQEEEEEEEEEEEDCQMIPELPTHIVFDILSRLLIKTLFNCRSVCKLWLSLISSDPQFAKLHLSRSHPSLLFKPINRIREPKKLHLVDLQIAPYTHPRNASMKLAPKSTFQTTPESQLTCSTHAMACFACASPAQMTQFMDAIRFWACKLMETTTRWRYTRLEKGYGEALEKPLAPLSMTPLMRSSMVLFIGFLSTLII</sequence>
<dbReference type="Proteomes" id="UP001060215">
    <property type="component" value="Chromosome 5"/>
</dbReference>
<comment type="caution">
    <text evidence="1">The sequence shown here is derived from an EMBL/GenBank/DDBJ whole genome shotgun (WGS) entry which is preliminary data.</text>
</comment>
<accession>A0ACC0HFU5</accession>
<evidence type="ECO:0000313" key="1">
    <source>
        <dbReference type="EMBL" id="KAI8012110.1"/>
    </source>
</evidence>
<protein>
    <submittedName>
        <fullName evidence="1">Uncharacterized protein</fullName>
    </submittedName>
</protein>
<gene>
    <name evidence="1" type="ORF">LOK49_LG06G01225</name>
</gene>
<dbReference type="EMBL" id="CM045762">
    <property type="protein sequence ID" value="KAI8012110.1"/>
    <property type="molecule type" value="Genomic_DNA"/>
</dbReference>
<keyword evidence="2" id="KW-1185">Reference proteome</keyword>
<evidence type="ECO:0000313" key="2">
    <source>
        <dbReference type="Proteomes" id="UP001060215"/>
    </source>
</evidence>
<organism evidence="1 2">
    <name type="scientific">Camellia lanceoleosa</name>
    <dbReference type="NCBI Taxonomy" id="1840588"/>
    <lineage>
        <taxon>Eukaryota</taxon>
        <taxon>Viridiplantae</taxon>
        <taxon>Streptophyta</taxon>
        <taxon>Embryophyta</taxon>
        <taxon>Tracheophyta</taxon>
        <taxon>Spermatophyta</taxon>
        <taxon>Magnoliopsida</taxon>
        <taxon>eudicotyledons</taxon>
        <taxon>Gunneridae</taxon>
        <taxon>Pentapetalae</taxon>
        <taxon>asterids</taxon>
        <taxon>Ericales</taxon>
        <taxon>Theaceae</taxon>
        <taxon>Camellia</taxon>
    </lineage>
</organism>
<name>A0ACC0HFU5_9ERIC</name>
<reference evidence="1 2" key="1">
    <citation type="journal article" date="2022" name="Plant J.">
        <title>Chromosome-level genome of Camellia lanceoleosa provides a valuable resource for understanding genome evolution and self-incompatibility.</title>
        <authorList>
            <person name="Gong W."/>
            <person name="Xiao S."/>
            <person name="Wang L."/>
            <person name="Liao Z."/>
            <person name="Chang Y."/>
            <person name="Mo W."/>
            <person name="Hu G."/>
            <person name="Li W."/>
            <person name="Zhao G."/>
            <person name="Zhu H."/>
            <person name="Hu X."/>
            <person name="Ji K."/>
            <person name="Xiang X."/>
            <person name="Song Q."/>
            <person name="Yuan D."/>
            <person name="Jin S."/>
            <person name="Zhang L."/>
        </authorList>
    </citation>
    <scope>NUCLEOTIDE SEQUENCE [LARGE SCALE GENOMIC DNA]</scope>
    <source>
        <strain evidence="1">SQ_2022a</strain>
    </source>
</reference>